<dbReference type="Proteomes" id="UP001519460">
    <property type="component" value="Unassembled WGS sequence"/>
</dbReference>
<gene>
    <name evidence="1" type="ORF">BaRGS_00018623</name>
</gene>
<accession>A0ABD0KSS1</accession>
<keyword evidence="2" id="KW-1185">Reference proteome</keyword>
<name>A0ABD0KSS1_9CAEN</name>
<organism evidence="1 2">
    <name type="scientific">Batillaria attramentaria</name>
    <dbReference type="NCBI Taxonomy" id="370345"/>
    <lineage>
        <taxon>Eukaryota</taxon>
        <taxon>Metazoa</taxon>
        <taxon>Spiralia</taxon>
        <taxon>Lophotrochozoa</taxon>
        <taxon>Mollusca</taxon>
        <taxon>Gastropoda</taxon>
        <taxon>Caenogastropoda</taxon>
        <taxon>Sorbeoconcha</taxon>
        <taxon>Cerithioidea</taxon>
        <taxon>Batillariidae</taxon>
        <taxon>Batillaria</taxon>
    </lineage>
</organism>
<dbReference type="AlphaFoldDB" id="A0ABD0KSS1"/>
<dbReference type="EMBL" id="JACVVK020000130">
    <property type="protein sequence ID" value="KAK7490101.1"/>
    <property type="molecule type" value="Genomic_DNA"/>
</dbReference>
<evidence type="ECO:0000313" key="2">
    <source>
        <dbReference type="Proteomes" id="UP001519460"/>
    </source>
</evidence>
<comment type="caution">
    <text evidence="1">The sequence shown here is derived from an EMBL/GenBank/DDBJ whole genome shotgun (WGS) entry which is preliminary data.</text>
</comment>
<reference evidence="1 2" key="1">
    <citation type="journal article" date="2023" name="Sci. Data">
        <title>Genome assembly of the Korean intertidal mud-creeper Batillaria attramentaria.</title>
        <authorList>
            <person name="Patra A.K."/>
            <person name="Ho P.T."/>
            <person name="Jun S."/>
            <person name="Lee S.J."/>
            <person name="Kim Y."/>
            <person name="Won Y.J."/>
        </authorList>
    </citation>
    <scope>NUCLEOTIDE SEQUENCE [LARGE SCALE GENOMIC DNA]</scope>
    <source>
        <strain evidence="1">Wonlab-2016</strain>
    </source>
</reference>
<evidence type="ECO:0000313" key="1">
    <source>
        <dbReference type="EMBL" id="KAK7490101.1"/>
    </source>
</evidence>
<sequence length="125" mass="13883">MLAEETSAVVGLERELTLCWYDGIGVRIPRPCQNPQHNKLQVRQRSGLKKCIRSALEVDENKTGSLAGSDNHRLITGSTTLDSLHILHALGDYKTITVHYWTQTSPASTSLKNTNLPYVPRVNVS</sequence>
<proteinExistence type="predicted"/>
<protein>
    <submittedName>
        <fullName evidence="1">Uncharacterized protein</fullName>
    </submittedName>
</protein>